<feature type="domain" description="VOC" evidence="1">
    <location>
        <begin position="6"/>
        <end position="147"/>
    </location>
</feature>
<dbReference type="OrthoDB" id="3227561at2"/>
<sequence length="218" mass="23067">MSIPTLLDHIVIAGPDLQDLVDWFAERTGVVAAPGGAHPTGTANALVALTIDGARGPQYIELIGPNPRRSEPELPATFGISGLREPRVQAYAVHPDDIEATVAAARARGYDPGDVSDLSRRTPDGTLLQWRLTRGEDRRLDVPFLIDWGATAQPGLGDIPTIELVSFVRVEPDPEPLQRVLDAYGLGDGAAEVVAAAPGEAAGFRLTLRTADGAVVEL</sequence>
<organism evidence="2 3">
    <name type="scientific">Microbacterium aurum</name>
    <dbReference type="NCBI Taxonomy" id="36805"/>
    <lineage>
        <taxon>Bacteria</taxon>
        <taxon>Bacillati</taxon>
        <taxon>Actinomycetota</taxon>
        <taxon>Actinomycetes</taxon>
        <taxon>Micrococcales</taxon>
        <taxon>Microbacteriaceae</taxon>
        <taxon>Microbacterium</taxon>
    </lineage>
</organism>
<dbReference type="SUPFAM" id="SSF54593">
    <property type="entry name" value="Glyoxalase/Bleomycin resistance protein/Dihydroxybiphenyl dioxygenase"/>
    <property type="match status" value="1"/>
</dbReference>
<accession>A0A1P8UB79</accession>
<evidence type="ECO:0000313" key="3">
    <source>
        <dbReference type="Proteomes" id="UP000187185"/>
    </source>
</evidence>
<name>A0A1P8UB79_9MICO</name>
<keyword evidence="3" id="KW-1185">Reference proteome</keyword>
<dbReference type="Proteomes" id="UP000187185">
    <property type="component" value="Chromosome"/>
</dbReference>
<dbReference type="Gene3D" id="3.10.180.10">
    <property type="entry name" value="2,3-Dihydroxybiphenyl 1,2-Dioxygenase, domain 1"/>
    <property type="match status" value="1"/>
</dbReference>
<dbReference type="PROSITE" id="PS51819">
    <property type="entry name" value="VOC"/>
    <property type="match status" value="1"/>
</dbReference>
<evidence type="ECO:0000259" key="1">
    <source>
        <dbReference type="PROSITE" id="PS51819"/>
    </source>
</evidence>
<dbReference type="RefSeq" id="WP_076691705.1">
    <property type="nucleotide sequence ID" value="NZ_CP018762.1"/>
</dbReference>
<dbReference type="InterPro" id="IPR025870">
    <property type="entry name" value="Glyoxalase-like_dom"/>
</dbReference>
<dbReference type="KEGG" id="maur:BOH66_14590"/>
<dbReference type="InterPro" id="IPR037523">
    <property type="entry name" value="VOC_core"/>
</dbReference>
<dbReference type="AlphaFoldDB" id="A0A1P8UB79"/>
<gene>
    <name evidence="2" type="ORF">BOH66_14590</name>
</gene>
<proteinExistence type="predicted"/>
<reference evidence="2 3" key="1">
    <citation type="submission" date="2016-12" db="EMBL/GenBank/DDBJ databases">
        <title>Complete genome sequence of Microbacterium aurum KACC 15219.</title>
        <authorList>
            <person name="Jung Y."/>
            <person name="Shin J.-H."/>
            <person name="Lee Y.-J."/>
            <person name="Yi H."/>
            <person name="Bahn Y.-S."/>
            <person name="Kim J.F."/>
            <person name="Lee D.-W."/>
        </authorList>
    </citation>
    <scope>NUCLEOTIDE SEQUENCE [LARGE SCALE GENOMIC DNA]</scope>
    <source>
        <strain evidence="2 3">KACC 15219</strain>
    </source>
</reference>
<protein>
    <recommendedName>
        <fullName evidence="1">VOC domain-containing protein</fullName>
    </recommendedName>
</protein>
<evidence type="ECO:0000313" key="2">
    <source>
        <dbReference type="EMBL" id="APZ35336.1"/>
    </source>
</evidence>
<dbReference type="STRING" id="36805.BOH66_14590"/>
<dbReference type="Pfam" id="PF13468">
    <property type="entry name" value="Glyoxalase_3"/>
    <property type="match status" value="1"/>
</dbReference>
<dbReference type="InterPro" id="IPR029068">
    <property type="entry name" value="Glyas_Bleomycin-R_OHBP_Dase"/>
</dbReference>
<dbReference type="EMBL" id="CP018762">
    <property type="protein sequence ID" value="APZ35336.1"/>
    <property type="molecule type" value="Genomic_DNA"/>
</dbReference>